<proteinExistence type="predicted"/>
<evidence type="ECO:0000313" key="1">
    <source>
        <dbReference type="EMBL" id="KAI9910244.1"/>
    </source>
</evidence>
<name>A0ACC0VUT0_9STRA</name>
<sequence length="83" mass="9002">MWLSTINSCFVEEMREKKGRSQAVESGKVALITRGSENGSSVRAVGDTKPYRSEKTEDVVASSGDYYSKLDTIVSHGQASQVA</sequence>
<accession>A0ACC0VUT0</accession>
<organism evidence="1 2">
    <name type="scientific">Peronosclerospora sorghi</name>
    <dbReference type="NCBI Taxonomy" id="230839"/>
    <lineage>
        <taxon>Eukaryota</taxon>
        <taxon>Sar</taxon>
        <taxon>Stramenopiles</taxon>
        <taxon>Oomycota</taxon>
        <taxon>Peronosporomycetes</taxon>
        <taxon>Peronosporales</taxon>
        <taxon>Peronosporaceae</taxon>
        <taxon>Peronosclerospora</taxon>
    </lineage>
</organism>
<dbReference type="Proteomes" id="UP001163321">
    <property type="component" value="Chromosome 6"/>
</dbReference>
<keyword evidence="2" id="KW-1185">Reference proteome</keyword>
<gene>
    <name evidence="1" type="ORF">PsorP6_011116</name>
</gene>
<protein>
    <submittedName>
        <fullName evidence="1">Uncharacterized protein</fullName>
    </submittedName>
</protein>
<evidence type="ECO:0000313" key="2">
    <source>
        <dbReference type="Proteomes" id="UP001163321"/>
    </source>
</evidence>
<dbReference type="EMBL" id="CM047585">
    <property type="protein sequence ID" value="KAI9910244.1"/>
    <property type="molecule type" value="Genomic_DNA"/>
</dbReference>
<comment type="caution">
    <text evidence="1">The sequence shown here is derived from an EMBL/GenBank/DDBJ whole genome shotgun (WGS) entry which is preliminary data.</text>
</comment>
<reference evidence="1 2" key="1">
    <citation type="journal article" date="2022" name="bioRxiv">
        <title>The genome of the oomycete Peronosclerospora sorghi, a cosmopolitan pathogen of maize and sorghum, is inflated with dispersed pseudogenes.</title>
        <authorList>
            <person name="Fletcher K."/>
            <person name="Martin F."/>
            <person name="Isakeit T."/>
            <person name="Cavanaugh K."/>
            <person name="Magill C."/>
            <person name="Michelmore R."/>
        </authorList>
    </citation>
    <scope>NUCLEOTIDE SEQUENCE [LARGE SCALE GENOMIC DNA]</scope>
    <source>
        <strain evidence="1">P6</strain>
    </source>
</reference>